<accession>A0A4R6IHX1</accession>
<comment type="cofactor">
    <cofactor evidence="1">
        <name>Zn(2+)</name>
        <dbReference type="ChEBI" id="CHEBI:29105"/>
    </cofactor>
</comment>
<dbReference type="InterPro" id="IPR036670">
    <property type="entry name" value="SecA_X-link_sf"/>
</dbReference>
<evidence type="ECO:0000256" key="2">
    <source>
        <dbReference type="ARBA" id="ARBA00004496"/>
    </source>
</evidence>
<dbReference type="InterPro" id="IPR011116">
    <property type="entry name" value="SecA_Wing/Scaffold"/>
</dbReference>
<dbReference type="FunFam" id="3.40.50.300:FF:000246">
    <property type="entry name" value="Preprotein translocase subunit SecA"/>
    <property type="match status" value="1"/>
</dbReference>
<keyword evidence="11 16" id="KW-0067">ATP-binding</keyword>
<evidence type="ECO:0000259" key="20">
    <source>
        <dbReference type="PROSITE" id="PS51194"/>
    </source>
</evidence>
<dbReference type="CDD" id="cd17928">
    <property type="entry name" value="DEXDc_SecA"/>
    <property type="match status" value="1"/>
</dbReference>
<dbReference type="PRINTS" id="PR00906">
    <property type="entry name" value="SECA"/>
</dbReference>
<evidence type="ECO:0000256" key="5">
    <source>
        <dbReference type="ARBA" id="ARBA00022475"/>
    </source>
</evidence>
<dbReference type="Pfam" id="PF02810">
    <property type="entry name" value="SEC-C"/>
    <property type="match status" value="1"/>
</dbReference>
<dbReference type="GO" id="GO:0006605">
    <property type="term" value="P:protein targeting"/>
    <property type="evidence" value="ECO:0007669"/>
    <property type="project" value="UniProtKB-UniRule"/>
</dbReference>
<dbReference type="SUPFAM" id="SSF52540">
    <property type="entry name" value="P-loop containing nucleoside triphosphate hydrolases"/>
    <property type="match status" value="2"/>
</dbReference>
<feature type="domain" description="Helicase C-terminal" evidence="20">
    <location>
        <begin position="613"/>
        <end position="789"/>
    </location>
</feature>
<dbReference type="Gene3D" id="3.40.50.300">
    <property type="entry name" value="P-loop containing nucleotide triphosphate hydrolases"/>
    <property type="match status" value="3"/>
</dbReference>
<dbReference type="AlphaFoldDB" id="A0A4R6IHX1"/>
<dbReference type="Proteomes" id="UP000295499">
    <property type="component" value="Unassembled WGS sequence"/>
</dbReference>
<evidence type="ECO:0000256" key="10">
    <source>
        <dbReference type="ARBA" id="ARBA00022833"/>
    </source>
</evidence>
<dbReference type="InterPro" id="IPR000185">
    <property type="entry name" value="SecA"/>
</dbReference>
<name>A0A4R6IHX1_9SPHI</name>
<dbReference type="InterPro" id="IPR011130">
    <property type="entry name" value="SecA_preprotein_X-link_dom"/>
</dbReference>
<dbReference type="SUPFAM" id="SSF81767">
    <property type="entry name" value="Pre-protein crosslinking domain of SecA"/>
    <property type="match status" value="1"/>
</dbReference>
<evidence type="ECO:0000259" key="19">
    <source>
        <dbReference type="PROSITE" id="PS51192"/>
    </source>
</evidence>
<dbReference type="EC" id="7.4.2.8" evidence="16"/>
<evidence type="ECO:0000256" key="17">
    <source>
        <dbReference type="RuleBase" id="RU003874"/>
    </source>
</evidence>
<dbReference type="GO" id="GO:0005886">
    <property type="term" value="C:plasma membrane"/>
    <property type="evidence" value="ECO:0007669"/>
    <property type="project" value="UniProtKB-SubCell"/>
</dbReference>
<dbReference type="FunFam" id="3.40.50.300:FF:000694">
    <property type="entry name" value="Preprotein translocase subunit SecA"/>
    <property type="match status" value="1"/>
</dbReference>
<keyword evidence="7" id="KW-0997">Cell inner membrane</keyword>
<dbReference type="InterPro" id="IPR011115">
    <property type="entry name" value="SecA_DEAD"/>
</dbReference>
<dbReference type="GO" id="GO:0043952">
    <property type="term" value="P:protein transport by the Sec complex"/>
    <property type="evidence" value="ECO:0007669"/>
    <property type="project" value="TreeGrafter"/>
</dbReference>
<dbReference type="GO" id="GO:0031522">
    <property type="term" value="C:cell envelope Sec protein transport complex"/>
    <property type="evidence" value="ECO:0007669"/>
    <property type="project" value="TreeGrafter"/>
</dbReference>
<dbReference type="SUPFAM" id="SSF81886">
    <property type="entry name" value="Helical scaffold and wing domains of SecA"/>
    <property type="match status" value="1"/>
</dbReference>
<dbReference type="InterPro" id="IPR014018">
    <property type="entry name" value="SecA_motor_DEAD"/>
</dbReference>
<dbReference type="InterPro" id="IPR001650">
    <property type="entry name" value="Helicase_C-like"/>
</dbReference>
<dbReference type="NCBIfam" id="NF009536">
    <property type="entry name" value="PRK12901.1"/>
    <property type="match status" value="1"/>
</dbReference>
<evidence type="ECO:0000259" key="21">
    <source>
        <dbReference type="PROSITE" id="PS51196"/>
    </source>
</evidence>
<proteinExistence type="inferred from homology"/>
<dbReference type="SMART" id="SM00958">
    <property type="entry name" value="SecA_PP_bind"/>
    <property type="match status" value="1"/>
</dbReference>
<dbReference type="InterPro" id="IPR014001">
    <property type="entry name" value="Helicase_ATP-bd"/>
</dbReference>
<dbReference type="SMART" id="SM00490">
    <property type="entry name" value="HELICc"/>
    <property type="match status" value="1"/>
</dbReference>
<evidence type="ECO:0000256" key="1">
    <source>
        <dbReference type="ARBA" id="ARBA00001947"/>
    </source>
</evidence>
<dbReference type="PROSITE" id="PS51194">
    <property type="entry name" value="HELICASE_CTER"/>
    <property type="match status" value="1"/>
</dbReference>
<keyword evidence="14 16" id="KW-0811">Translocation</keyword>
<dbReference type="EMBL" id="SNWM01000003">
    <property type="protein sequence ID" value="TDO21534.1"/>
    <property type="molecule type" value="Genomic_DNA"/>
</dbReference>
<keyword evidence="4 16" id="KW-0813">Transport</keyword>
<sequence length="1102" mass="123763">MLGFLTKVFGSKSERDIKAIQPLVIKINEEYAKLSVLSNDELRAKTVYFKDVIAKALAEIDGKIGGLKADAESSELSLGEKTALYDQIDALAKDRDKELEVVLLDILPAAFAVVKETSRRFSENPFLEVTASAYDRDYAARKANVTINGDKALWANHWDAAGSDVVWNMVHYDVQLIGGIVLHNGKIAEMATGEGKTLVSTLPAYLNALAGQGVHIVTVNDYLARRDSEWNGPLFEFHGLRVDCIDKHEPNSEERRQAYLADITYGTNNEFGFDYLRDNMSQTPDQLVQRKLHFAMVDEVDSVLIDDARTPLIISGPVPFGDQHEFHELKPRIERLVSAQKDYVTKALNEAKKLINDGKAGTEEGEGGLALLRAYRGLPKNKALIKFLSEGSVKQTLLKTENHYMADQSKNMPKVDSELYFYIDEKNNQVELTEKGIELITKSGEDAHFFVLPDVGTEISEIEKSTVSNDEKVARKDELMRDYSIKAERIHSVNQLLKAYTLFEADVEYIIDEGKIKIVDEQTGRIMDGRRYSDGLHQAIEAKENVKVEDASQTYATITLQNFFRMYHKLCGMTGTATTEAGEFWSIYKLDVVEIPTNRAMSRKDQQDYVYRTVREKYNAVAEEIVNLTQAGRPVLVGTTSVEISELLSRMLKLRGIKHNVLNAKMHQKEADIVAEAGQAGTVTIATNMAGRGTDIKLGPGVKDAGGLAIVGTERHESRRVDRQLRGRSGRQGDPGSTQFFVSLEDNLMRLFGSERISNIMVKMGIEDGEVIQHSMITKSIERAQKKVEENNFGIRKRLLEYDDVMNSQRSVIYAKRKNALFGERLDVDMNNMVFDVAEDIVTEYKEEGNYEGFKLEVIRNFSMDTSIEQGEFSSKGIHDLTDKLFAEAEDFYARKSEAIIHQAMPVLRQVYDERGAQIEQIVIPFTDGLRSIQIPVNLHTAIANEGREITKSFEKTIILGLIDESWKEHLREMDELKQSVQNAVYEQKDPLIIYKMEAFNLFKGMLNSVNKEVVSFLYKGGIPVQQEAEQIQEAQAPKAAPSKLKMSKPEFSLDGGESVDMGDTREQAPQQPIRKEVTTGRNEPCPCGSGKKFKNCHGAGL</sequence>
<protein>
    <recommendedName>
        <fullName evidence="16 17">Protein translocase subunit SecA</fullName>
        <ecNumber evidence="16">7.4.2.8</ecNumber>
    </recommendedName>
</protein>
<keyword evidence="23" id="KW-1185">Reference proteome</keyword>
<keyword evidence="12 16" id="KW-0653">Protein transport</keyword>
<feature type="compositionally biased region" description="Low complexity" evidence="18">
    <location>
        <begin position="1033"/>
        <end position="1042"/>
    </location>
</feature>
<gene>
    <name evidence="16" type="primary">secA</name>
    <name evidence="22" type="ORF">CLV32_2639</name>
</gene>
<dbReference type="InterPro" id="IPR020937">
    <property type="entry name" value="SecA_CS"/>
</dbReference>
<keyword evidence="6 16" id="KW-0963">Cytoplasm</keyword>
<dbReference type="SMART" id="SM00957">
    <property type="entry name" value="SecA_DEAD"/>
    <property type="match status" value="1"/>
</dbReference>
<feature type="region of interest" description="Disordered" evidence="18">
    <location>
        <begin position="1033"/>
        <end position="1102"/>
    </location>
</feature>
<comment type="function">
    <text evidence="16">Part of the Sec protein translocase complex. Interacts with the SecYEG preprotein conducting channel. Has a central role in coupling the hydrolysis of ATP to the transfer of proteins into and across the cell membrane, serving as an ATP-driven molecular motor driving the stepwise translocation of polypeptide chains across the membrane.</text>
</comment>
<keyword evidence="5 16" id="KW-1003">Cell membrane</keyword>
<dbReference type="Gene3D" id="3.90.1440.10">
    <property type="entry name" value="SecA, preprotein cross-linking domain"/>
    <property type="match status" value="1"/>
</dbReference>
<dbReference type="GO" id="GO:0065002">
    <property type="term" value="P:intracellular protein transmembrane transport"/>
    <property type="evidence" value="ECO:0007669"/>
    <property type="project" value="UniProtKB-UniRule"/>
</dbReference>
<dbReference type="GO" id="GO:0005829">
    <property type="term" value="C:cytosol"/>
    <property type="evidence" value="ECO:0007669"/>
    <property type="project" value="TreeGrafter"/>
</dbReference>
<comment type="catalytic activity">
    <reaction evidence="16">
        <text>ATP + H2O + cellular proteinSide 1 = ADP + phosphate + cellular proteinSide 2.</text>
        <dbReference type="EC" id="7.4.2.8"/>
    </reaction>
</comment>
<dbReference type="NCBIfam" id="TIGR00963">
    <property type="entry name" value="secA"/>
    <property type="match status" value="1"/>
</dbReference>
<dbReference type="PANTHER" id="PTHR30612:SF0">
    <property type="entry name" value="CHLOROPLAST PROTEIN-TRANSPORTING ATPASE"/>
    <property type="match status" value="1"/>
</dbReference>
<dbReference type="PROSITE" id="PS51192">
    <property type="entry name" value="HELICASE_ATP_BIND_1"/>
    <property type="match status" value="1"/>
</dbReference>
<evidence type="ECO:0000256" key="4">
    <source>
        <dbReference type="ARBA" id="ARBA00022448"/>
    </source>
</evidence>
<dbReference type="GO" id="GO:0008564">
    <property type="term" value="F:protein-exporting ATPase activity"/>
    <property type="evidence" value="ECO:0007669"/>
    <property type="project" value="UniProtKB-EC"/>
</dbReference>
<keyword evidence="8" id="KW-0479">Metal-binding</keyword>
<dbReference type="HAMAP" id="MF_01382">
    <property type="entry name" value="SecA"/>
    <property type="match status" value="1"/>
</dbReference>
<feature type="binding site" evidence="16">
    <location>
        <begin position="193"/>
        <end position="197"/>
    </location>
    <ligand>
        <name>ATP</name>
        <dbReference type="ChEBI" id="CHEBI:30616"/>
    </ligand>
</feature>
<evidence type="ECO:0000256" key="6">
    <source>
        <dbReference type="ARBA" id="ARBA00022490"/>
    </source>
</evidence>
<evidence type="ECO:0000313" key="23">
    <source>
        <dbReference type="Proteomes" id="UP000295499"/>
    </source>
</evidence>
<evidence type="ECO:0000256" key="3">
    <source>
        <dbReference type="ARBA" id="ARBA00007650"/>
    </source>
</evidence>
<dbReference type="PANTHER" id="PTHR30612">
    <property type="entry name" value="SECA INNER MEMBRANE COMPONENT OF SEC PROTEIN SECRETION SYSTEM"/>
    <property type="match status" value="1"/>
</dbReference>
<comment type="caution">
    <text evidence="22">The sequence shown here is derived from an EMBL/GenBank/DDBJ whole genome shotgun (WGS) entry which is preliminary data.</text>
</comment>
<keyword evidence="15 16" id="KW-0472">Membrane</keyword>
<keyword evidence="9 16" id="KW-0547">Nucleotide-binding</keyword>
<feature type="domain" description="SecA family profile" evidence="21">
    <location>
        <begin position="2"/>
        <end position="773"/>
    </location>
</feature>
<dbReference type="Pfam" id="PF01043">
    <property type="entry name" value="SecA_PP_bind"/>
    <property type="match status" value="1"/>
</dbReference>
<dbReference type="InterPro" id="IPR036266">
    <property type="entry name" value="SecA_Wing/Scaffold_sf"/>
</dbReference>
<evidence type="ECO:0000256" key="8">
    <source>
        <dbReference type="ARBA" id="ARBA00022723"/>
    </source>
</evidence>
<dbReference type="Gene3D" id="1.10.3060.10">
    <property type="entry name" value="Helical scaffold and wing domains of SecA"/>
    <property type="match status" value="1"/>
</dbReference>
<dbReference type="PROSITE" id="PS51196">
    <property type="entry name" value="SECA_MOTOR_DEAD"/>
    <property type="match status" value="1"/>
</dbReference>
<comment type="subcellular location">
    <subcellularLocation>
        <location evidence="16">Cell membrane</location>
        <topology evidence="16">Peripheral membrane protein</topology>
        <orientation evidence="16">Cytoplasmic side</orientation>
    </subcellularLocation>
    <subcellularLocation>
        <location evidence="2 16">Cytoplasm</location>
    </subcellularLocation>
    <text evidence="16">Distribution is 50-50.</text>
</comment>
<evidence type="ECO:0000256" key="13">
    <source>
        <dbReference type="ARBA" id="ARBA00022967"/>
    </source>
</evidence>
<organism evidence="22 23">
    <name type="scientific">Pedobacter duraquae</name>
    <dbReference type="NCBI Taxonomy" id="425511"/>
    <lineage>
        <taxon>Bacteria</taxon>
        <taxon>Pseudomonadati</taxon>
        <taxon>Bacteroidota</taxon>
        <taxon>Sphingobacteriia</taxon>
        <taxon>Sphingobacteriales</taxon>
        <taxon>Sphingobacteriaceae</taxon>
        <taxon>Pedobacter</taxon>
    </lineage>
</organism>
<dbReference type="CDD" id="cd18803">
    <property type="entry name" value="SF2_C_secA"/>
    <property type="match status" value="1"/>
</dbReference>
<dbReference type="Pfam" id="PF21090">
    <property type="entry name" value="P-loop_SecA"/>
    <property type="match status" value="2"/>
</dbReference>
<evidence type="ECO:0000256" key="18">
    <source>
        <dbReference type="SAM" id="MobiDB-lite"/>
    </source>
</evidence>
<dbReference type="OrthoDB" id="9805579at2"/>
<dbReference type="GO" id="GO:0005524">
    <property type="term" value="F:ATP binding"/>
    <property type="evidence" value="ECO:0007669"/>
    <property type="project" value="UniProtKB-UniRule"/>
</dbReference>
<keyword evidence="13 16" id="KW-1278">Translocase</keyword>
<evidence type="ECO:0000256" key="16">
    <source>
        <dbReference type="HAMAP-Rule" id="MF_01382"/>
    </source>
</evidence>
<dbReference type="GO" id="GO:0017038">
    <property type="term" value="P:protein import"/>
    <property type="evidence" value="ECO:0007669"/>
    <property type="project" value="InterPro"/>
</dbReference>
<evidence type="ECO:0000256" key="9">
    <source>
        <dbReference type="ARBA" id="ARBA00022741"/>
    </source>
</evidence>
<evidence type="ECO:0000256" key="15">
    <source>
        <dbReference type="ARBA" id="ARBA00023136"/>
    </source>
</evidence>
<dbReference type="PROSITE" id="PS01312">
    <property type="entry name" value="SECA"/>
    <property type="match status" value="1"/>
</dbReference>
<keyword evidence="10" id="KW-0862">Zinc</keyword>
<dbReference type="InterPro" id="IPR004027">
    <property type="entry name" value="SEC_C_motif"/>
</dbReference>
<dbReference type="GO" id="GO:0046872">
    <property type="term" value="F:metal ion binding"/>
    <property type="evidence" value="ECO:0007669"/>
    <property type="project" value="UniProtKB-KW"/>
</dbReference>
<comment type="subunit">
    <text evidence="16">Monomer and homodimer. Part of the essential Sec protein translocation apparatus which comprises SecA, SecYEG and auxiliary proteins SecDF. Other proteins may also be involved.</text>
</comment>
<evidence type="ECO:0000256" key="7">
    <source>
        <dbReference type="ARBA" id="ARBA00022519"/>
    </source>
</evidence>
<dbReference type="Pfam" id="PF07516">
    <property type="entry name" value="SecA_SW"/>
    <property type="match status" value="1"/>
</dbReference>
<reference evidence="22 23" key="1">
    <citation type="submission" date="2019-03" db="EMBL/GenBank/DDBJ databases">
        <title>Genomic Encyclopedia of Archaeal and Bacterial Type Strains, Phase II (KMG-II): from individual species to whole genera.</title>
        <authorList>
            <person name="Goeker M."/>
        </authorList>
    </citation>
    <scope>NUCLEOTIDE SEQUENCE [LARGE SCALE GENOMIC DNA]</scope>
    <source>
        <strain evidence="22 23">DSM 19034</strain>
    </source>
</reference>
<dbReference type="RefSeq" id="WP_133556113.1">
    <property type="nucleotide sequence ID" value="NZ_SNWM01000003.1"/>
</dbReference>
<dbReference type="InterPro" id="IPR044722">
    <property type="entry name" value="SecA_SF2_C"/>
</dbReference>
<evidence type="ECO:0000313" key="22">
    <source>
        <dbReference type="EMBL" id="TDO21534.1"/>
    </source>
</evidence>
<dbReference type="Pfam" id="PF07517">
    <property type="entry name" value="SecA_DEAD"/>
    <property type="match status" value="1"/>
</dbReference>
<feature type="domain" description="Helicase ATP-binding" evidence="19">
    <location>
        <begin position="177"/>
        <end position="336"/>
    </location>
</feature>
<evidence type="ECO:0000256" key="11">
    <source>
        <dbReference type="ARBA" id="ARBA00022840"/>
    </source>
</evidence>
<feature type="region of interest" description="Disordered" evidence="18">
    <location>
        <begin position="718"/>
        <end position="737"/>
    </location>
</feature>
<evidence type="ECO:0000256" key="12">
    <source>
        <dbReference type="ARBA" id="ARBA00022927"/>
    </source>
</evidence>
<feature type="binding site" evidence="16">
    <location>
        <position position="175"/>
    </location>
    <ligand>
        <name>ATP</name>
        <dbReference type="ChEBI" id="CHEBI:30616"/>
    </ligand>
</feature>
<evidence type="ECO:0000256" key="14">
    <source>
        <dbReference type="ARBA" id="ARBA00023010"/>
    </source>
</evidence>
<comment type="similarity">
    <text evidence="3 16 17">Belongs to the SecA family.</text>
</comment>
<dbReference type="InterPro" id="IPR027417">
    <property type="entry name" value="P-loop_NTPase"/>
</dbReference>
<feature type="binding site" evidence="16">
    <location>
        <position position="695"/>
    </location>
    <ligand>
        <name>ATP</name>
        <dbReference type="ChEBI" id="CHEBI:30616"/>
    </ligand>
</feature>